<dbReference type="RefSeq" id="WP_203146454.1">
    <property type="nucleotide sequence ID" value="NZ_JAEVHL010000001.1"/>
</dbReference>
<keyword evidence="4" id="KW-1185">Reference proteome</keyword>
<reference evidence="3 4" key="1">
    <citation type="submission" date="2021-01" db="EMBL/GenBank/DDBJ databases">
        <title>Draft genome sequence of Micromonospora sp. strain STR1s_6.</title>
        <authorList>
            <person name="Karlyshev A."/>
            <person name="Jawad R."/>
        </authorList>
    </citation>
    <scope>NUCLEOTIDE SEQUENCE [LARGE SCALE GENOMIC DNA]</scope>
    <source>
        <strain evidence="3 4">STR1S-6</strain>
    </source>
</reference>
<comment type="caution">
    <text evidence="3">The sequence shown here is derived from an EMBL/GenBank/DDBJ whole genome shotgun (WGS) entry which is preliminary data.</text>
</comment>
<evidence type="ECO:0000313" key="3">
    <source>
        <dbReference type="EMBL" id="MBM0274031.1"/>
    </source>
</evidence>
<dbReference type="Proteomes" id="UP000622245">
    <property type="component" value="Unassembled WGS sequence"/>
</dbReference>
<evidence type="ECO:0000256" key="1">
    <source>
        <dbReference type="SAM" id="Coils"/>
    </source>
</evidence>
<dbReference type="EMBL" id="JAEVHL010000001">
    <property type="protein sequence ID" value="MBM0274031.1"/>
    <property type="molecule type" value="Genomic_DNA"/>
</dbReference>
<proteinExistence type="predicted"/>
<organism evidence="3 4">
    <name type="scientific">Micromonospora tarensis</name>
    <dbReference type="NCBI Taxonomy" id="2806100"/>
    <lineage>
        <taxon>Bacteria</taxon>
        <taxon>Bacillati</taxon>
        <taxon>Actinomycetota</taxon>
        <taxon>Actinomycetes</taxon>
        <taxon>Micromonosporales</taxon>
        <taxon>Micromonosporaceae</taxon>
        <taxon>Micromonospora</taxon>
    </lineage>
</organism>
<evidence type="ECO:0000256" key="2">
    <source>
        <dbReference type="SAM" id="MobiDB-lite"/>
    </source>
</evidence>
<evidence type="ECO:0000313" key="4">
    <source>
        <dbReference type="Proteomes" id="UP000622245"/>
    </source>
</evidence>
<gene>
    <name evidence="3" type="ORF">JM949_00415</name>
</gene>
<accession>A0ABS1Y9F1</accession>
<feature type="coiled-coil region" evidence="1">
    <location>
        <begin position="148"/>
        <end position="200"/>
    </location>
</feature>
<name>A0ABS1Y9F1_9ACTN</name>
<dbReference type="InterPro" id="IPR010982">
    <property type="entry name" value="Lambda_DNA-bd_dom_sf"/>
</dbReference>
<feature type="region of interest" description="Disordered" evidence="2">
    <location>
        <begin position="125"/>
        <end position="146"/>
    </location>
</feature>
<protein>
    <submittedName>
        <fullName evidence="3">Uncharacterized protein</fullName>
    </submittedName>
</protein>
<sequence>MSTGQHPAPRRNTRPYAVDEVTIRKRCANPDAAEYTLYVRGLIDDYLGVGGQAKILEHARNRGLHYPGLNRQKLSEQLSRYRLGPTWEMTELIIACLPDSCDTAGIRALAAGWYQCARGQLPDGYNGPVSRPPGKPGQRNVPESQPAIPVLQRQVARLQERLKAEAERHVTNLRTSENARNQAVRQANQLEVQFHQTREELLRVRSIAAEVATIREEYARQCVALELVAAPGLRSTPVIDLPELPATSRRVRFGLLVATIDTQASPVRRALARYLCVYAELTGISPTELASRADIATTVTMDILAGRLVPTAAHGTRLTSVLGCDPDTMRYLIGVASSATAVDEHFWSIAGTVDPTSSPGTAPIVEHVVGLDPDNRVAHPYPDPTTAPSSPIADRLRQVAAVYQQGLISDGEYAEQRTRILGEL</sequence>
<keyword evidence="1" id="KW-0175">Coiled coil</keyword>
<dbReference type="SUPFAM" id="SSF47413">
    <property type="entry name" value="lambda repressor-like DNA-binding domains"/>
    <property type="match status" value="1"/>
</dbReference>